<gene>
    <name evidence="2" type="ORF">EJN92_11180</name>
</gene>
<dbReference type="PANTHER" id="PTHR43760:SF1">
    <property type="entry name" value="ENDORIBONUCLEASE L-PSP_CHORISMATE MUTASE-LIKE DOMAIN-CONTAINING PROTEIN"/>
    <property type="match status" value="1"/>
</dbReference>
<evidence type="ECO:0000259" key="1">
    <source>
        <dbReference type="Pfam" id="PF14588"/>
    </source>
</evidence>
<evidence type="ECO:0000313" key="3">
    <source>
        <dbReference type="Proteomes" id="UP000275663"/>
    </source>
</evidence>
<dbReference type="OrthoDB" id="8587942at2"/>
<dbReference type="InterPro" id="IPR035959">
    <property type="entry name" value="RutC-like_sf"/>
</dbReference>
<reference evidence="2 3" key="1">
    <citation type="journal article" date="2011" name="Int. J. Syst. Evol. Microbiol.">
        <title>Description of Undibacterium oligocarboniphilum sp. nov., isolated from purified water, and Undibacterium pigrum strain CCUG 49012 as the type strain of Undibacterium parvum sp. nov., and emended descriptions of the genus Undibacterium and the species Undibacterium pigrum.</title>
        <authorList>
            <person name="Eder W."/>
            <person name="Wanner G."/>
            <person name="Ludwig W."/>
            <person name="Busse H.J."/>
            <person name="Ziemke-Kageler F."/>
            <person name="Lang E."/>
        </authorList>
    </citation>
    <scope>NUCLEOTIDE SEQUENCE [LARGE SCALE GENOMIC DNA]</scope>
    <source>
        <strain evidence="2 3">DSM 23061</strain>
    </source>
</reference>
<organism evidence="2 3">
    <name type="scientific">Undibacterium parvum</name>
    <dbReference type="NCBI Taxonomy" id="401471"/>
    <lineage>
        <taxon>Bacteria</taxon>
        <taxon>Pseudomonadati</taxon>
        <taxon>Pseudomonadota</taxon>
        <taxon>Betaproteobacteria</taxon>
        <taxon>Burkholderiales</taxon>
        <taxon>Oxalobacteraceae</taxon>
        <taxon>Undibacterium</taxon>
    </lineage>
</organism>
<name>A0A3Q9BQY6_9BURK</name>
<dbReference type="RefSeq" id="WP_126127897.1">
    <property type="nucleotide sequence ID" value="NZ_CP034464.1"/>
</dbReference>
<dbReference type="Proteomes" id="UP000275663">
    <property type="component" value="Chromosome"/>
</dbReference>
<accession>A0A3Q9BQY6</accession>
<dbReference type="KEGG" id="upv:EJN92_11180"/>
<evidence type="ECO:0000313" key="2">
    <source>
        <dbReference type="EMBL" id="AZP12517.1"/>
    </source>
</evidence>
<dbReference type="InterPro" id="IPR013813">
    <property type="entry name" value="Endoribo_LPSP/chorism_mut-like"/>
</dbReference>
<dbReference type="SUPFAM" id="SSF55298">
    <property type="entry name" value="YjgF-like"/>
    <property type="match status" value="1"/>
</dbReference>
<feature type="domain" description="Endoribonuclease L-PSP/chorismate mutase-like" evidence="1">
    <location>
        <begin position="15"/>
        <end position="152"/>
    </location>
</feature>
<dbReference type="CDD" id="cd02199">
    <property type="entry name" value="YjgF_YER057c_UK114_like_1"/>
    <property type="match status" value="1"/>
</dbReference>
<proteinExistence type="predicted"/>
<keyword evidence="3" id="KW-1185">Reference proteome</keyword>
<dbReference type="PANTHER" id="PTHR43760">
    <property type="entry name" value="ENDORIBONUCLEASE-RELATED"/>
    <property type="match status" value="1"/>
</dbReference>
<dbReference type="AlphaFoldDB" id="A0A3Q9BQY6"/>
<dbReference type="Pfam" id="PF14588">
    <property type="entry name" value="YjgF_endoribonc"/>
    <property type="match status" value="1"/>
</dbReference>
<dbReference type="EMBL" id="CP034464">
    <property type="protein sequence ID" value="AZP12517.1"/>
    <property type="molecule type" value="Genomic_DNA"/>
</dbReference>
<sequence length="156" mass="16410">MTADKRYQEAALALAYNLDDAIKIGGNYTPLLQDGNHLYVSGQVPRVGEVVLITGAVGAGTSLAQAQLGAKICTLRALTLLQRTLGSLERIKTIPRITVYVQSAADFTQQSEVADAASELLHSILGTAGRHSRSAVGVLQLPKNASVEIDLIASIA</sequence>
<dbReference type="Gene3D" id="3.30.1330.40">
    <property type="entry name" value="RutC-like"/>
    <property type="match status" value="1"/>
</dbReference>
<protein>
    <submittedName>
        <fullName evidence="2">RidA family protein</fullName>
    </submittedName>
</protein>